<evidence type="ECO:0000313" key="7">
    <source>
        <dbReference type="Proteomes" id="UP000261660"/>
    </source>
</evidence>
<dbReference type="SUPFAM" id="SSF57567">
    <property type="entry name" value="Serine protease inhibitors"/>
    <property type="match status" value="1"/>
</dbReference>
<reference evidence="6" key="2">
    <citation type="submission" date="2025-09" db="UniProtKB">
        <authorList>
            <consortium name="Ensembl"/>
        </authorList>
    </citation>
    <scope>IDENTIFICATION</scope>
</reference>
<dbReference type="GeneTree" id="ENSGT00940000156076"/>
<evidence type="ECO:0000256" key="1">
    <source>
        <dbReference type="ARBA" id="ARBA00022737"/>
    </source>
</evidence>
<evidence type="ECO:0000256" key="2">
    <source>
        <dbReference type="ARBA" id="ARBA00023157"/>
    </source>
</evidence>
<dbReference type="PROSITE" id="PS01208">
    <property type="entry name" value="VWFC_1"/>
    <property type="match status" value="2"/>
</dbReference>
<dbReference type="STRING" id="56723.ENSLBEP00000014066"/>
<evidence type="ECO:0008006" key="8">
    <source>
        <dbReference type="Google" id="ProtNLM"/>
    </source>
</evidence>
<dbReference type="Pfam" id="PF00094">
    <property type="entry name" value="VWD"/>
    <property type="match status" value="1"/>
</dbReference>
<accession>A0A3Q3F2Q0</accession>
<dbReference type="SMART" id="SM00216">
    <property type="entry name" value="VWD"/>
    <property type="match status" value="1"/>
</dbReference>
<keyword evidence="7" id="KW-1185">Reference proteome</keyword>
<keyword evidence="1" id="KW-0677">Repeat</keyword>
<dbReference type="InterPro" id="IPR014853">
    <property type="entry name" value="VWF/SSPO/ZAN-like_Cys-rich_dom"/>
</dbReference>
<dbReference type="AlphaFoldDB" id="A0A3Q3F2Q0"/>
<dbReference type="Proteomes" id="UP000261660">
    <property type="component" value="Unplaced"/>
</dbReference>
<dbReference type="InterPro" id="IPR001846">
    <property type="entry name" value="VWF_type-D"/>
</dbReference>
<keyword evidence="2" id="KW-1015">Disulfide bond</keyword>
<evidence type="ECO:0000259" key="5">
    <source>
        <dbReference type="PROSITE" id="PS51233"/>
    </source>
</evidence>
<dbReference type="Ensembl" id="ENSLBET00000014870.1">
    <property type="protein sequence ID" value="ENSLBEP00000014066.1"/>
    <property type="gene ID" value="ENSLBEG00000010910.1"/>
</dbReference>
<name>A0A3Q3F2Q0_9LABR</name>
<reference evidence="6" key="1">
    <citation type="submission" date="2025-08" db="UniProtKB">
        <authorList>
            <consortium name="Ensembl"/>
        </authorList>
    </citation>
    <scope>IDENTIFICATION</scope>
</reference>
<evidence type="ECO:0000313" key="6">
    <source>
        <dbReference type="Ensembl" id="ENSLBEP00000014066.1"/>
    </source>
</evidence>
<feature type="domain" description="VWFC" evidence="4">
    <location>
        <begin position="382"/>
        <end position="448"/>
    </location>
</feature>
<evidence type="ECO:0000256" key="3">
    <source>
        <dbReference type="ARBA" id="ARBA00023180"/>
    </source>
</evidence>
<dbReference type="PANTHER" id="PTHR11339">
    <property type="entry name" value="EXTRACELLULAR MATRIX GLYCOPROTEIN RELATED"/>
    <property type="match status" value="1"/>
</dbReference>
<dbReference type="Gene3D" id="2.10.25.10">
    <property type="entry name" value="Laminin"/>
    <property type="match status" value="1"/>
</dbReference>
<evidence type="ECO:0000259" key="4">
    <source>
        <dbReference type="PROSITE" id="PS50184"/>
    </source>
</evidence>
<dbReference type="PROSITE" id="PS50184">
    <property type="entry name" value="VWFC_2"/>
    <property type="match status" value="1"/>
</dbReference>
<dbReference type="SMART" id="SM00832">
    <property type="entry name" value="C8"/>
    <property type="match status" value="1"/>
</dbReference>
<sequence>NYCEYHNESWKIDNCNMAICTNGTVKTKPFSCSFVEKPVCTNGQPPVKVYDDNGCCFHYDCECVCTVWSGHYNTFDGVDYVFKQLCKYYLVKEIQYKYNLSIMLDSHRCETANSTFCPQAVIVKSVIVFPLPVLQAFINGKQIYPAYSNHYLSLFSTDMAITLMIPSIQTKIFYKTNSFSIYLPYDLFHGNTEGQCGTCDNSQINECRYPNGEKGPCNIFAPSWVVPGLPCETTTIPPTTSTCSAVFVYPSSIFEECASVIPAFPYISSCEIDGCNGGGIEIPHINVTCIILETYADLCAEKGICIDWRNRTNGMCEHRCPEGKVYKACGPAVEPTCNDRYNSMFNAGSSPSSTDTKEGCFCPEDTTLFNQVYDECVPACDCTGPDGKPKLPGETWISDCNNCTCDMDSMSVVCKRTPCQTMKIPDCSEEGQVLVSSSDGCCTQYICGPGQSSGTTPFVPGPCQECYCGPHMDPITMVNIIECKPIVCNTNCSEGFEYQEVPDQCCGTCVQKSCVFIALDKSRHVIEVSYVEVLVFHTLFKGITDNF</sequence>
<dbReference type="InParanoid" id="A0A3Q3F2Q0"/>
<dbReference type="InterPro" id="IPR050780">
    <property type="entry name" value="Mucin_vWF_Thrombospondin_sf"/>
</dbReference>
<feature type="domain" description="VWFD" evidence="5">
    <location>
        <begin position="63"/>
        <end position="232"/>
    </location>
</feature>
<organism evidence="6 7">
    <name type="scientific">Labrus bergylta</name>
    <name type="common">ballan wrasse</name>
    <dbReference type="NCBI Taxonomy" id="56723"/>
    <lineage>
        <taxon>Eukaryota</taxon>
        <taxon>Metazoa</taxon>
        <taxon>Chordata</taxon>
        <taxon>Craniata</taxon>
        <taxon>Vertebrata</taxon>
        <taxon>Euteleostomi</taxon>
        <taxon>Actinopterygii</taxon>
        <taxon>Neopterygii</taxon>
        <taxon>Teleostei</taxon>
        <taxon>Neoteleostei</taxon>
        <taxon>Acanthomorphata</taxon>
        <taxon>Eupercaria</taxon>
        <taxon>Labriformes</taxon>
        <taxon>Labridae</taxon>
        <taxon>Labrus</taxon>
    </lineage>
</organism>
<dbReference type="CDD" id="cd19941">
    <property type="entry name" value="TIL"/>
    <property type="match status" value="1"/>
</dbReference>
<proteinExistence type="predicted"/>
<dbReference type="Pfam" id="PF08742">
    <property type="entry name" value="C8"/>
    <property type="match status" value="1"/>
</dbReference>
<dbReference type="PROSITE" id="PS51233">
    <property type="entry name" value="VWFD"/>
    <property type="match status" value="1"/>
</dbReference>
<dbReference type="InterPro" id="IPR036084">
    <property type="entry name" value="Ser_inhib-like_sf"/>
</dbReference>
<keyword evidence="3" id="KW-0325">Glycoprotein</keyword>
<dbReference type="SMART" id="SM00214">
    <property type="entry name" value="VWC"/>
    <property type="match status" value="2"/>
</dbReference>
<dbReference type="InterPro" id="IPR001007">
    <property type="entry name" value="VWF_dom"/>
</dbReference>
<protein>
    <recommendedName>
        <fullName evidence="8">VWFD domain-containing protein</fullName>
    </recommendedName>
</protein>